<dbReference type="AlphaFoldDB" id="A0A510E1A5"/>
<keyword evidence="4" id="KW-0228">DNA excision</keyword>
<keyword evidence="2 7" id="KW-0255">Endonuclease</keyword>
<dbReference type="GO" id="GO:0004519">
    <property type="term" value="F:endonuclease activity"/>
    <property type="evidence" value="ECO:0007669"/>
    <property type="project" value="UniProtKB-KW"/>
</dbReference>
<dbReference type="SUPFAM" id="SSF51658">
    <property type="entry name" value="Xylose isomerase-like"/>
    <property type="match status" value="1"/>
</dbReference>
<protein>
    <submittedName>
        <fullName evidence="7">UV DNA damage endonuclease</fullName>
    </submittedName>
</protein>
<dbReference type="GO" id="GO:0006289">
    <property type="term" value="P:nucleotide-excision repair"/>
    <property type="evidence" value="ECO:0007669"/>
    <property type="project" value="InterPro"/>
</dbReference>
<dbReference type="Pfam" id="PF03851">
    <property type="entry name" value="UvdE"/>
    <property type="match status" value="1"/>
</dbReference>
<keyword evidence="3" id="KW-0227">DNA damage</keyword>
<dbReference type="InterPro" id="IPR036237">
    <property type="entry name" value="Xyl_isomerase-like_sf"/>
</dbReference>
<organism evidence="7 8">
    <name type="scientific">Sulfuracidifex tepidarius</name>
    <dbReference type="NCBI Taxonomy" id="1294262"/>
    <lineage>
        <taxon>Archaea</taxon>
        <taxon>Thermoproteota</taxon>
        <taxon>Thermoprotei</taxon>
        <taxon>Sulfolobales</taxon>
        <taxon>Sulfolobaceae</taxon>
        <taxon>Sulfuracidifex</taxon>
    </lineage>
</organism>
<name>A0A510E1A5_9CREN</name>
<reference evidence="8" key="1">
    <citation type="submission" date="2018-09" db="EMBL/GenBank/DDBJ databases">
        <title>Complete Genome Sequencing of Sulfolobus sp. JCM 16834.</title>
        <authorList>
            <person name="Kato S."/>
            <person name="Itoh T."/>
            <person name="Ohkuma M."/>
        </authorList>
    </citation>
    <scope>NUCLEOTIDE SEQUENCE [LARGE SCALE GENOMIC DNA]</scope>
    <source>
        <strain evidence="8">IC-007</strain>
    </source>
</reference>
<gene>
    <name evidence="7" type="ORF">IC007_0383</name>
</gene>
<dbReference type="GO" id="GO:0016787">
    <property type="term" value="F:hydrolase activity"/>
    <property type="evidence" value="ECO:0007669"/>
    <property type="project" value="UniProtKB-KW"/>
</dbReference>
<evidence type="ECO:0000256" key="3">
    <source>
        <dbReference type="ARBA" id="ARBA00022763"/>
    </source>
</evidence>
<dbReference type="Gene3D" id="3.20.20.150">
    <property type="entry name" value="Divalent-metal-dependent TIM barrel enzymes"/>
    <property type="match status" value="1"/>
</dbReference>
<sequence>MKIGYVSTNRSLCKADSTVKLDHLERVKGVANSNLECLKRTLEWNVEHDILFFRISSNTIPFASHPKMTFDWRKEMRGLLEEVGEVIREKSIRISMHPGQYTVLNSERGEVVRSSIEELKYHADLLGLMGVEGKIQIHVGSSKGGKEEGVRRFVENFSLLPENLRNRLVVENDDRVYTVRDCLEVWRGTGIPIVLDNLHHSLNNDGESLEEALDLVRGTWRGTPMMDYSSQEPGERRGVHASTLSETDFRDFLKVVKDVDVMLEIKDKEASALKAVRIAKEMNKIKSF</sequence>
<evidence type="ECO:0000313" key="7">
    <source>
        <dbReference type="EMBL" id="BBG25878.1"/>
    </source>
</evidence>
<evidence type="ECO:0000256" key="2">
    <source>
        <dbReference type="ARBA" id="ARBA00022759"/>
    </source>
</evidence>
<evidence type="ECO:0000256" key="6">
    <source>
        <dbReference type="ARBA" id="ARBA00023204"/>
    </source>
</evidence>
<accession>A0A510E1A5</accession>
<evidence type="ECO:0000313" key="8">
    <source>
        <dbReference type="Proteomes" id="UP000325030"/>
    </source>
</evidence>
<evidence type="ECO:0000256" key="5">
    <source>
        <dbReference type="ARBA" id="ARBA00022801"/>
    </source>
</evidence>
<dbReference type="GO" id="GO:0009411">
    <property type="term" value="P:response to UV"/>
    <property type="evidence" value="ECO:0007669"/>
    <property type="project" value="InterPro"/>
</dbReference>
<dbReference type="Proteomes" id="UP000325030">
    <property type="component" value="Chromosome"/>
</dbReference>
<keyword evidence="5" id="KW-0378">Hydrolase</keyword>
<proteinExistence type="predicted"/>
<dbReference type="EMBL" id="AP018930">
    <property type="protein sequence ID" value="BBG25878.1"/>
    <property type="molecule type" value="Genomic_DNA"/>
</dbReference>
<dbReference type="PANTHER" id="PTHR31290">
    <property type="entry name" value="UV-DAMAGE ENDONUCLEASE"/>
    <property type="match status" value="1"/>
</dbReference>
<dbReference type="PANTHER" id="PTHR31290:SF5">
    <property type="entry name" value="UV-DAMAGE ENDONUCLEASE"/>
    <property type="match status" value="1"/>
</dbReference>
<dbReference type="NCBIfam" id="TIGR00629">
    <property type="entry name" value="uvde"/>
    <property type="match status" value="1"/>
</dbReference>
<keyword evidence="6" id="KW-0234">DNA repair</keyword>
<keyword evidence="1" id="KW-0540">Nuclease</keyword>
<dbReference type="InterPro" id="IPR004601">
    <property type="entry name" value="UvdE"/>
</dbReference>
<evidence type="ECO:0000256" key="1">
    <source>
        <dbReference type="ARBA" id="ARBA00022722"/>
    </source>
</evidence>
<evidence type="ECO:0000256" key="4">
    <source>
        <dbReference type="ARBA" id="ARBA00022769"/>
    </source>
</evidence>